<feature type="signal peptide" evidence="1">
    <location>
        <begin position="1"/>
        <end position="20"/>
    </location>
</feature>
<evidence type="ECO:0000256" key="1">
    <source>
        <dbReference type="SAM" id="SignalP"/>
    </source>
</evidence>
<evidence type="ECO:0000313" key="2">
    <source>
        <dbReference type="Ensembl" id="ENSCSAVP00000015379.1"/>
    </source>
</evidence>
<keyword evidence="1" id="KW-0732">Signal</keyword>
<name>H2ZCR3_CIOSA</name>
<keyword evidence="3" id="KW-1185">Reference proteome</keyword>
<dbReference type="Proteomes" id="UP000007875">
    <property type="component" value="Unassembled WGS sequence"/>
</dbReference>
<reference evidence="3" key="1">
    <citation type="submission" date="2003-08" db="EMBL/GenBank/DDBJ databases">
        <authorList>
            <person name="Birren B."/>
            <person name="Nusbaum C."/>
            <person name="Abebe A."/>
            <person name="Abouelleil A."/>
            <person name="Adekoya E."/>
            <person name="Ait-zahra M."/>
            <person name="Allen N."/>
            <person name="Allen T."/>
            <person name="An P."/>
            <person name="Anderson M."/>
            <person name="Anderson S."/>
            <person name="Arachchi H."/>
            <person name="Armbruster J."/>
            <person name="Bachantsang P."/>
            <person name="Baldwin J."/>
            <person name="Barry A."/>
            <person name="Bayul T."/>
            <person name="Blitshsteyn B."/>
            <person name="Bloom T."/>
            <person name="Blye J."/>
            <person name="Boguslavskiy L."/>
            <person name="Borowsky M."/>
            <person name="Boukhgalter B."/>
            <person name="Brunache A."/>
            <person name="Butler J."/>
            <person name="Calixte N."/>
            <person name="Calvo S."/>
            <person name="Camarata J."/>
            <person name="Campo K."/>
            <person name="Chang J."/>
            <person name="Cheshatsang Y."/>
            <person name="Citroen M."/>
            <person name="Collymore A."/>
            <person name="Considine T."/>
            <person name="Cook A."/>
            <person name="Cooke P."/>
            <person name="Corum B."/>
            <person name="Cuomo C."/>
            <person name="David R."/>
            <person name="Dawoe T."/>
            <person name="Degray S."/>
            <person name="Dodge S."/>
            <person name="Dooley K."/>
            <person name="Dorje P."/>
            <person name="Dorjee K."/>
            <person name="Dorris L."/>
            <person name="Duffey N."/>
            <person name="Dupes A."/>
            <person name="Elkins T."/>
            <person name="Engels R."/>
            <person name="Erickson J."/>
            <person name="Farina A."/>
            <person name="Faro S."/>
            <person name="Ferreira P."/>
            <person name="Fischer H."/>
            <person name="Fitzgerald M."/>
            <person name="Foley K."/>
            <person name="Gage D."/>
            <person name="Galagan J."/>
            <person name="Gearin G."/>
            <person name="Gnerre S."/>
            <person name="Gnirke A."/>
            <person name="Goyette A."/>
            <person name="Graham J."/>
            <person name="Grandbois E."/>
            <person name="Gyaltsen K."/>
            <person name="Hafez N."/>
            <person name="Hagopian D."/>
            <person name="Hagos B."/>
            <person name="Hall J."/>
            <person name="Hatcher B."/>
            <person name="Heller A."/>
            <person name="Higgins H."/>
            <person name="Honan T."/>
            <person name="Horn A."/>
            <person name="Houde N."/>
            <person name="Hughes L."/>
            <person name="Hulme W."/>
            <person name="Husby E."/>
            <person name="Iliev I."/>
            <person name="Jaffe D."/>
            <person name="Jones C."/>
            <person name="Kamal M."/>
            <person name="Kamat A."/>
            <person name="Kamvysselis M."/>
            <person name="Karlsson E."/>
            <person name="Kells C."/>
            <person name="Kieu A."/>
            <person name="Kisner P."/>
            <person name="Kodira C."/>
            <person name="Kulbokas E."/>
            <person name="Labutti K."/>
            <person name="Lama D."/>
            <person name="Landers T."/>
            <person name="Leger J."/>
            <person name="Levine S."/>
            <person name="Lewis D."/>
            <person name="Lewis T."/>
            <person name="Lindblad-toh K."/>
            <person name="Liu X."/>
            <person name="Lokyitsang T."/>
            <person name="Lokyitsang Y."/>
            <person name="Lucien O."/>
            <person name="Lui A."/>
            <person name="Ma L.J."/>
            <person name="Mabbitt R."/>
            <person name="Macdonald J."/>
            <person name="Maclean C."/>
            <person name="Major J."/>
            <person name="Manning J."/>
            <person name="Marabella R."/>
            <person name="Maru K."/>
            <person name="Matthews C."/>
            <person name="Mauceli E."/>
            <person name="Mccarthy M."/>
            <person name="Mcdonough S."/>
            <person name="Mcghee T."/>
            <person name="Meldrim J."/>
            <person name="Meneus L."/>
            <person name="Mesirov J."/>
            <person name="Mihalev A."/>
            <person name="Mihova T."/>
            <person name="Mikkelsen T."/>
            <person name="Mlenga V."/>
            <person name="Moru K."/>
            <person name="Mozes J."/>
            <person name="Mulrain L."/>
            <person name="Munson G."/>
            <person name="Naylor J."/>
            <person name="Newes C."/>
            <person name="Nguyen C."/>
            <person name="Nguyen N."/>
            <person name="Nguyen T."/>
            <person name="Nicol R."/>
            <person name="Nielsen C."/>
            <person name="Nizzari M."/>
            <person name="Norbu C."/>
            <person name="Norbu N."/>
            <person name="O'donnell P."/>
            <person name="Okoawo O."/>
            <person name="O'leary S."/>
            <person name="Omotosho B."/>
            <person name="O'neill K."/>
            <person name="Osman S."/>
            <person name="Parker S."/>
            <person name="Perrin D."/>
            <person name="Phunkhang P."/>
            <person name="Piqani B."/>
            <person name="Purcell S."/>
            <person name="Rachupka T."/>
            <person name="Ramasamy U."/>
            <person name="Rameau R."/>
            <person name="Ray V."/>
            <person name="Raymond C."/>
            <person name="Retta R."/>
            <person name="Richardson S."/>
            <person name="Rise C."/>
            <person name="Rodriguez J."/>
            <person name="Rogers J."/>
            <person name="Rogov P."/>
            <person name="Rutman M."/>
            <person name="Schupbach R."/>
            <person name="Seaman C."/>
            <person name="Settipalli S."/>
            <person name="Sharpe T."/>
            <person name="Sheridan J."/>
            <person name="Sherpa N."/>
            <person name="Shi J."/>
            <person name="Smirnov S."/>
            <person name="Smith C."/>
            <person name="Sougnez C."/>
            <person name="Spencer B."/>
            <person name="Stalker J."/>
            <person name="Stange-thomann N."/>
            <person name="Stavropoulos S."/>
            <person name="Stetson K."/>
            <person name="Stone C."/>
            <person name="Stone S."/>
            <person name="Stubbs M."/>
            <person name="Talamas J."/>
            <person name="Tchuinga P."/>
            <person name="Tenzing P."/>
            <person name="Tesfaye S."/>
            <person name="Theodore J."/>
            <person name="Thoulutsang Y."/>
            <person name="Topham K."/>
            <person name="Towey S."/>
            <person name="Tsamla T."/>
            <person name="Tsomo N."/>
            <person name="Vallee D."/>
            <person name="Vassiliev H."/>
            <person name="Venkataraman V."/>
            <person name="Vinson J."/>
            <person name="Vo A."/>
            <person name="Wade C."/>
            <person name="Wang S."/>
            <person name="Wangchuk T."/>
            <person name="Wangdi T."/>
            <person name="Whittaker C."/>
            <person name="Wilkinson J."/>
            <person name="Wu Y."/>
            <person name="Wyman D."/>
            <person name="Yadav S."/>
            <person name="Yang S."/>
            <person name="Yang X."/>
            <person name="Yeager S."/>
            <person name="Yee E."/>
            <person name="Young G."/>
            <person name="Zainoun J."/>
            <person name="Zembeck L."/>
            <person name="Zimmer A."/>
            <person name="Zody M."/>
            <person name="Lander E."/>
        </authorList>
    </citation>
    <scope>NUCLEOTIDE SEQUENCE [LARGE SCALE GENOMIC DNA]</scope>
</reference>
<sequence length="60" mass="6640">MNKTFLLCIALACCVAFSEGGKVVHATIPKSKMPSAWNTMRAFDDDAVMELEDIVAEKKY</sequence>
<accession>H2ZCR3</accession>
<feature type="chain" id="PRO_5003579205" evidence="1">
    <location>
        <begin position="21"/>
        <end position="60"/>
    </location>
</feature>
<dbReference type="AlphaFoldDB" id="H2ZCR3"/>
<dbReference type="Ensembl" id="ENSCSAVT00000015556.1">
    <property type="protein sequence ID" value="ENSCSAVP00000015379.1"/>
    <property type="gene ID" value="ENSCSAVG00000009031.1"/>
</dbReference>
<proteinExistence type="predicted"/>
<protein>
    <submittedName>
        <fullName evidence="2">Uncharacterized protein</fullName>
    </submittedName>
</protein>
<reference evidence="2" key="2">
    <citation type="submission" date="2025-08" db="UniProtKB">
        <authorList>
            <consortium name="Ensembl"/>
        </authorList>
    </citation>
    <scope>IDENTIFICATION</scope>
</reference>
<dbReference type="InParanoid" id="H2ZCR3"/>
<organism evidence="2 3">
    <name type="scientific">Ciona savignyi</name>
    <name type="common">Pacific transparent sea squirt</name>
    <dbReference type="NCBI Taxonomy" id="51511"/>
    <lineage>
        <taxon>Eukaryota</taxon>
        <taxon>Metazoa</taxon>
        <taxon>Chordata</taxon>
        <taxon>Tunicata</taxon>
        <taxon>Ascidiacea</taxon>
        <taxon>Phlebobranchia</taxon>
        <taxon>Cionidae</taxon>
        <taxon>Ciona</taxon>
    </lineage>
</organism>
<evidence type="ECO:0000313" key="3">
    <source>
        <dbReference type="Proteomes" id="UP000007875"/>
    </source>
</evidence>
<dbReference type="HOGENOM" id="CLU_2947684_0_0_1"/>
<reference evidence="2" key="3">
    <citation type="submission" date="2025-09" db="UniProtKB">
        <authorList>
            <consortium name="Ensembl"/>
        </authorList>
    </citation>
    <scope>IDENTIFICATION</scope>
</reference>